<keyword evidence="3" id="KW-1185">Reference proteome</keyword>
<comment type="caution">
    <text evidence="2">The sequence shown here is derived from an EMBL/GenBank/DDBJ whole genome shotgun (WGS) entry which is preliminary data.</text>
</comment>
<name>A0A3M7QJY4_BRAPC</name>
<dbReference type="Proteomes" id="UP000276133">
    <property type="component" value="Unassembled WGS sequence"/>
</dbReference>
<evidence type="ECO:0000313" key="3">
    <source>
        <dbReference type="Proteomes" id="UP000276133"/>
    </source>
</evidence>
<keyword evidence="1" id="KW-1133">Transmembrane helix</keyword>
<dbReference type="AlphaFoldDB" id="A0A3M7QJY4"/>
<organism evidence="2 3">
    <name type="scientific">Brachionus plicatilis</name>
    <name type="common">Marine rotifer</name>
    <name type="synonym">Brachionus muelleri</name>
    <dbReference type="NCBI Taxonomy" id="10195"/>
    <lineage>
        <taxon>Eukaryota</taxon>
        <taxon>Metazoa</taxon>
        <taxon>Spiralia</taxon>
        <taxon>Gnathifera</taxon>
        <taxon>Rotifera</taxon>
        <taxon>Eurotatoria</taxon>
        <taxon>Monogononta</taxon>
        <taxon>Pseudotrocha</taxon>
        <taxon>Ploima</taxon>
        <taxon>Brachionidae</taxon>
        <taxon>Brachionus</taxon>
    </lineage>
</organism>
<evidence type="ECO:0000256" key="1">
    <source>
        <dbReference type="SAM" id="Phobius"/>
    </source>
</evidence>
<sequence length="148" mass="16682">MSMIQSRLTLLPDETDSVCRYLYSEGLRHRLITMAHLGGLMYAPMNKIKFEWRVFLRLDTSSLNWTILADVLVEGYFFAGDFAVPIGFVDNAESATADLGLLRDLLVLDVELLKLGVLSEVFRVFGHGFVLVFGGVFRFGFGRVLRVV</sequence>
<gene>
    <name evidence="2" type="ORF">BpHYR1_039136</name>
</gene>
<proteinExistence type="predicted"/>
<evidence type="ECO:0000313" key="2">
    <source>
        <dbReference type="EMBL" id="RNA11583.1"/>
    </source>
</evidence>
<keyword evidence="1" id="KW-0812">Transmembrane</keyword>
<accession>A0A3M7QJY4</accession>
<keyword evidence="1" id="KW-0472">Membrane</keyword>
<feature type="transmembrane region" description="Helical" evidence="1">
    <location>
        <begin position="121"/>
        <end position="141"/>
    </location>
</feature>
<dbReference type="EMBL" id="REGN01005917">
    <property type="protein sequence ID" value="RNA11583.1"/>
    <property type="molecule type" value="Genomic_DNA"/>
</dbReference>
<reference evidence="2 3" key="1">
    <citation type="journal article" date="2018" name="Sci. Rep.">
        <title>Genomic signatures of local adaptation to the degree of environmental predictability in rotifers.</title>
        <authorList>
            <person name="Franch-Gras L."/>
            <person name="Hahn C."/>
            <person name="Garcia-Roger E.M."/>
            <person name="Carmona M.J."/>
            <person name="Serra M."/>
            <person name="Gomez A."/>
        </authorList>
    </citation>
    <scope>NUCLEOTIDE SEQUENCE [LARGE SCALE GENOMIC DNA]</scope>
    <source>
        <strain evidence="2">HYR1</strain>
    </source>
</reference>
<protein>
    <submittedName>
        <fullName evidence="2">Uncharacterized protein</fullName>
    </submittedName>
</protein>